<keyword evidence="1" id="KW-0175">Coiled coil</keyword>
<dbReference type="Proteomes" id="UP001604336">
    <property type="component" value="Unassembled WGS sequence"/>
</dbReference>
<protein>
    <submittedName>
        <fullName evidence="2">Uncharacterized protein</fullName>
    </submittedName>
</protein>
<evidence type="ECO:0000256" key="1">
    <source>
        <dbReference type="SAM" id="Coils"/>
    </source>
</evidence>
<organism evidence="2 3">
    <name type="scientific">Abeliophyllum distichum</name>
    <dbReference type="NCBI Taxonomy" id="126358"/>
    <lineage>
        <taxon>Eukaryota</taxon>
        <taxon>Viridiplantae</taxon>
        <taxon>Streptophyta</taxon>
        <taxon>Embryophyta</taxon>
        <taxon>Tracheophyta</taxon>
        <taxon>Spermatophyta</taxon>
        <taxon>Magnoliopsida</taxon>
        <taxon>eudicotyledons</taxon>
        <taxon>Gunneridae</taxon>
        <taxon>Pentapetalae</taxon>
        <taxon>asterids</taxon>
        <taxon>lamiids</taxon>
        <taxon>Lamiales</taxon>
        <taxon>Oleaceae</taxon>
        <taxon>Forsythieae</taxon>
        <taxon>Abeliophyllum</taxon>
    </lineage>
</organism>
<evidence type="ECO:0000313" key="3">
    <source>
        <dbReference type="Proteomes" id="UP001604336"/>
    </source>
</evidence>
<keyword evidence="3" id="KW-1185">Reference proteome</keyword>
<evidence type="ECO:0000313" key="2">
    <source>
        <dbReference type="EMBL" id="KAL2518534.1"/>
    </source>
</evidence>
<name>A0ABD1U0M5_9LAMI</name>
<comment type="caution">
    <text evidence="2">The sequence shown here is derived from an EMBL/GenBank/DDBJ whole genome shotgun (WGS) entry which is preliminary data.</text>
</comment>
<sequence>MGSTNTKLGLENKALRSNVEALASTEANLKAKQMSVLENVRVAEMKVVEALSYKKITESAMKRAEEQIVVAKKSISSVNHNFDAMVTEKDKQLVDVKEELKKLREELVTTVDSVVEAETKLLGRIREIFLTRLSILHLATRFIEVEETS</sequence>
<feature type="coiled-coil region" evidence="1">
    <location>
        <begin position="61"/>
        <end position="120"/>
    </location>
</feature>
<dbReference type="AlphaFoldDB" id="A0ABD1U0M5"/>
<accession>A0ABD1U0M5</accession>
<proteinExistence type="predicted"/>
<reference evidence="3" key="1">
    <citation type="submission" date="2024-07" db="EMBL/GenBank/DDBJ databases">
        <title>Two chromosome-level genome assemblies of Korean endemic species Abeliophyllum distichum and Forsythia ovata (Oleaceae).</title>
        <authorList>
            <person name="Jang H."/>
        </authorList>
    </citation>
    <scope>NUCLEOTIDE SEQUENCE [LARGE SCALE GENOMIC DNA]</scope>
</reference>
<dbReference type="EMBL" id="JBFOLK010000004">
    <property type="protein sequence ID" value="KAL2518534.1"/>
    <property type="molecule type" value="Genomic_DNA"/>
</dbReference>
<gene>
    <name evidence="2" type="ORF">Adt_14781</name>
</gene>